<comment type="caution">
    <text evidence="1">The sequence shown here is derived from an EMBL/GenBank/DDBJ whole genome shotgun (WGS) entry which is preliminary data.</text>
</comment>
<evidence type="ECO:0000313" key="2">
    <source>
        <dbReference type="Proteomes" id="UP000233551"/>
    </source>
</evidence>
<dbReference type="AlphaFoldDB" id="A0A2I0K8Y1"/>
<keyword evidence="2" id="KW-1185">Reference proteome</keyword>
<sequence length="58" mass="6055">MDSASSHSASRYGEVKTAGGLLAKVGTTRLSYGVGGQDGWPLVIARLAMESKRAESDK</sequence>
<dbReference type="EMBL" id="PGOL01000773">
    <property type="protein sequence ID" value="PKI65001.1"/>
    <property type="molecule type" value="Genomic_DNA"/>
</dbReference>
<accession>A0A2I0K8Y1</accession>
<gene>
    <name evidence="1" type="ORF">CRG98_014586</name>
</gene>
<proteinExistence type="predicted"/>
<reference evidence="1 2" key="1">
    <citation type="submission" date="2017-11" db="EMBL/GenBank/DDBJ databases">
        <title>De-novo sequencing of pomegranate (Punica granatum L.) genome.</title>
        <authorList>
            <person name="Akparov Z."/>
            <person name="Amiraslanov A."/>
            <person name="Hajiyeva S."/>
            <person name="Abbasov M."/>
            <person name="Kaur K."/>
            <person name="Hamwieh A."/>
            <person name="Solovyev V."/>
            <person name="Salamov A."/>
            <person name="Braich B."/>
            <person name="Kosarev P."/>
            <person name="Mahmoud A."/>
            <person name="Hajiyev E."/>
            <person name="Babayeva S."/>
            <person name="Izzatullayeva V."/>
            <person name="Mammadov A."/>
            <person name="Mammadov A."/>
            <person name="Sharifova S."/>
            <person name="Ojaghi J."/>
            <person name="Eynullazada K."/>
            <person name="Bayramov B."/>
            <person name="Abdulazimova A."/>
            <person name="Shahmuradov I."/>
        </authorList>
    </citation>
    <scope>NUCLEOTIDE SEQUENCE [LARGE SCALE GENOMIC DNA]</scope>
    <source>
        <strain evidence="2">cv. AG2017</strain>
        <tissue evidence="1">Leaf</tissue>
    </source>
</reference>
<protein>
    <submittedName>
        <fullName evidence="1">Uncharacterized protein</fullName>
    </submittedName>
</protein>
<organism evidence="1 2">
    <name type="scientific">Punica granatum</name>
    <name type="common">Pomegranate</name>
    <dbReference type="NCBI Taxonomy" id="22663"/>
    <lineage>
        <taxon>Eukaryota</taxon>
        <taxon>Viridiplantae</taxon>
        <taxon>Streptophyta</taxon>
        <taxon>Embryophyta</taxon>
        <taxon>Tracheophyta</taxon>
        <taxon>Spermatophyta</taxon>
        <taxon>Magnoliopsida</taxon>
        <taxon>eudicotyledons</taxon>
        <taxon>Gunneridae</taxon>
        <taxon>Pentapetalae</taxon>
        <taxon>rosids</taxon>
        <taxon>malvids</taxon>
        <taxon>Myrtales</taxon>
        <taxon>Lythraceae</taxon>
        <taxon>Punica</taxon>
    </lineage>
</organism>
<dbReference type="Proteomes" id="UP000233551">
    <property type="component" value="Unassembled WGS sequence"/>
</dbReference>
<evidence type="ECO:0000313" key="1">
    <source>
        <dbReference type="EMBL" id="PKI65001.1"/>
    </source>
</evidence>
<name>A0A2I0K8Y1_PUNGR</name>